<keyword evidence="2" id="KW-0808">Transferase</keyword>
<dbReference type="EMBL" id="WOCE01000013">
    <property type="protein sequence ID" value="KAE9601075.1"/>
    <property type="molecule type" value="Genomic_DNA"/>
</dbReference>
<keyword evidence="1" id="KW-0472">Membrane</keyword>
<gene>
    <name evidence="2" type="ORF">Lalb_Chr13g0293901</name>
</gene>
<comment type="caution">
    <text evidence="2">The sequence shown here is derived from an EMBL/GenBank/DDBJ whole genome shotgun (WGS) entry which is preliminary data.</text>
</comment>
<dbReference type="AlphaFoldDB" id="A0A6A4PHR1"/>
<organism evidence="2 3">
    <name type="scientific">Lupinus albus</name>
    <name type="common">White lupine</name>
    <name type="synonym">Lupinus termis</name>
    <dbReference type="NCBI Taxonomy" id="3870"/>
    <lineage>
        <taxon>Eukaryota</taxon>
        <taxon>Viridiplantae</taxon>
        <taxon>Streptophyta</taxon>
        <taxon>Embryophyta</taxon>
        <taxon>Tracheophyta</taxon>
        <taxon>Spermatophyta</taxon>
        <taxon>Magnoliopsida</taxon>
        <taxon>eudicotyledons</taxon>
        <taxon>Gunneridae</taxon>
        <taxon>Pentapetalae</taxon>
        <taxon>rosids</taxon>
        <taxon>fabids</taxon>
        <taxon>Fabales</taxon>
        <taxon>Fabaceae</taxon>
        <taxon>Papilionoideae</taxon>
        <taxon>50 kb inversion clade</taxon>
        <taxon>genistoids sensu lato</taxon>
        <taxon>core genistoids</taxon>
        <taxon>Genisteae</taxon>
        <taxon>Lupinus</taxon>
    </lineage>
</organism>
<dbReference type="Proteomes" id="UP000447434">
    <property type="component" value="Chromosome 13"/>
</dbReference>
<reference evidence="3" key="1">
    <citation type="journal article" date="2020" name="Nat. Commun.">
        <title>Genome sequence of the cluster root forming white lupin.</title>
        <authorList>
            <person name="Hufnagel B."/>
            <person name="Marques A."/>
            <person name="Soriano A."/>
            <person name="Marques L."/>
            <person name="Divol F."/>
            <person name="Doumas P."/>
            <person name="Sallet E."/>
            <person name="Mancinotti D."/>
            <person name="Carrere S."/>
            <person name="Marande W."/>
            <person name="Arribat S."/>
            <person name="Keller J."/>
            <person name="Huneau C."/>
            <person name="Blein T."/>
            <person name="Aime D."/>
            <person name="Laguerre M."/>
            <person name="Taylor J."/>
            <person name="Schubert V."/>
            <person name="Nelson M."/>
            <person name="Geu-Flores F."/>
            <person name="Crespi M."/>
            <person name="Gallardo-Guerrero K."/>
            <person name="Delaux P.-M."/>
            <person name="Salse J."/>
            <person name="Berges H."/>
            <person name="Guyot R."/>
            <person name="Gouzy J."/>
            <person name="Peret B."/>
        </authorList>
    </citation>
    <scope>NUCLEOTIDE SEQUENCE [LARGE SCALE GENOMIC DNA]</scope>
    <source>
        <strain evidence="3">cv. Amiga</strain>
    </source>
</reference>
<accession>A0A6A4PHR1</accession>
<protein>
    <submittedName>
        <fullName evidence="2">Putative glycosyl transferase, family 31</fullName>
    </submittedName>
</protein>
<sequence>MIFISKFNYFCCFSCYTLRECIDCRTLDNTTSNLELKLVAARVVYESIQNDSPVPKDISKNESFSKRNYLMVVGINIVFNNYNVYNLIILLLLFMFIFLFWVEMLIILITTQIGDNTLIFL</sequence>
<dbReference type="GO" id="GO:0016740">
    <property type="term" value="F:transferase activity"/>
    <property type="evidence" value="ECO:0007669"/>
    <property type="project" value="UniProtKB-KW"/>
</dbReference>
<keyword evidence="1" id="KW-1133">Transmembrane helix</keyword>
<evidence type="ECO:0000313" key="3">
    <source>
        <dbReference type="Proteomes" id="UP000447434"/>
    </source>
</evidence>
<evidence type="ECO:0000256" key="1">
    <source>
        <dbReference type="SAM" id="Phobius"/>
    </source>
</evidence>
<dbReference type="UniPathway" id="UPA00378"/>
<keyword evidence="1" id="KW-0812">Transmembrane</keyword>
<name>A0A6A4PHR1_LUPAL</name>
<proteinExistence type="predicted"/>
<keyword evidence="3" id="KW-1185">Reference proteome</keyword>
<feature type="transmembrane region" description="Helical" evidence="1">
    <location>
        <begin position="87"/>
        <end position="109"/>
    </location>
</feature>
<evidence type="ECO:0000313" key="2">
    <source>
        <dbReference type="EMBL" id="KAE9601075.1"/>
    </source>
</evidence>